<evidence type="ECO:0000313" key="2">
    <source>
        <dbReference type="Proteomes" id="UP000233551"/>
    </source>
</evidence>
<dbReference type="AlphaFoldDB" id="A0A2I0L5R8"/>
<evidence type="ECO:0000313" key="1">
    <source>
        <dbReference type="EMBL" id="PKI76032.1"/>
    </source>
</evidence>
<sequence>MCPNTLGSVKPIEVLGTLGNKTPNRPVDLVNWRSRNASGPLDCPSRDPQNLGILFGFQKDFGIWPYGSLELPRAGKVFECMLDRDL</sequence>
<gene>
    <name evidence="1" type="ORF">CRG98_003582</name>
</gene>
<comment type="caution">
    <text evidence="1">The sequence shown here is derived from an EMBL/GenBank/DDBJ whole genome shotgun (WGS) entry which is preliminary data.</text>
</comment>
<accession>A0A2I0L5R8</accession>
<keyword evidence="2" id="KW-1185">Reference proteome</keyword>
<organism evidence="1 2">
    <name type="scientific">Punica granatum</name>
    <name type="common">Pomegranate</name>
    <dbReference type="NCBI Taxonomy" id="22663"/>
    <lineage>
        <taxon>Eukaryota</taxon>
        <taxon>Viridiplantae</taxon>
        <taxon>Streptophyta</taxon>
        <taxon>Embryophyta</taxon>
        <taxon>Tracheophyta</taxon>
        <taxon>Spermatophyta</taxon>
        <taxon>Magnoliopsida</taxon>
        <taxon>eudicotyledons</taxon>
        <taxon>Gunneridae</taxon>
        <taxon>Pentapetalae</taxon>
        <taxon>rosids</taxon>
        <taxon>malvids</taxon>
        <taxon>Myrtales</taxon>
        <taxon>Lythraceae</taxon>
        <taxon>Punica</taxon>
    </lineage>
</organism>
<protein>
    <submittedName>
        <fullName evidence="1">Uncharacterized protein</fullName>
    </submittedName>
</protein>
<proteinExistence type="predicted"/>
<name>A0A2I0L5R8_PUNGR</name>
<reference evidence="1 2" key="1">
    <citation type="submission" date="2017-11" db="EMBL/GenBank/DDBJ databases">
        <title>De-novo sequencing of pomegranate (Punica granatum L.) genome.</title>
        <authorList>
            <person name="Akparov Z."/>
            <person name="Amiraslanov A."/>
            <person name="Hajiyeva S."/>
            <person name="Abbasov M."/>
            <person name="Kaur K."/>
            <person name="Hamwieh A."/>
            <person name="Solovyev V."/>
            <person name="Salamov A."/>
            <person name="Braich B."/>
            <person name="Kosarev P."/>
            <person name="Mahmoud A."/>
            <person name="Hajiyev E."/>
            <person name="Babayeva S."/>
            <person name="Izzatullayeva V."/>
            <person name="Mammadov A."/>
            <person name="Mammadov A."/>
            <person name="Sharifova S."/>
            <person name="Ojaghi J."/>
            <person name="Eynullazada K."/>
            <person name="Bayramov B."/>
            <person name="Abdulazimova A."/>
            <person name="Shahmuradov I."/>
        </authorList>
    </citation>
    <scope>NUCLEOTIDE SEQUENCE [LARGE SCALE GENOMIC DNA]</scope>
    <source>
        <strain evidence="2">cv. AG2017</strain>
        <tissue evidence="1">Leaf</tissue>
    </source>
</reference>
<dbReference type="EMBL" id="PGOL01000132">
    <property type="protein sequence ID" value="PKI76032.1"/>
    <property type="molecule type" value="Genomic_DNA"/>
</dbReference>
<dbReference type="Proteomes" id="UP000233551">
    <property type="component" value="Unassembled WGS sequence"/>
</dbReference>